<dbReference type="SUPFAM" id="SSF52467">
    <property type="entry name" value="DHS-like NAD/FAD-binding domain"/>
    <property type="match status" value="1"/>
</dbReference>
<dbReference type="Proteomes" id="UP000267606">
    <property type="component" value="Unassembled WGS sequence"/>
</dbReference>
<gene>
    <name evidence="3" type="ORF">OFLC_LOCUS6364</name>
</gene>
<keyword evidence="4" id="KW-1185">Reference proteome</keyword>
<reference evidence="3 4" key="2">
    <citation type="submission" date="2018-11" db="EMBL/GenBank/DDBJ databases">
        <authorList>
            <consortium name="Pathogen Informatics"/>
        </authorList>
    </citation>
    <scope>NUCLEOTIDE SEQUENCE [LARGE SCALE GENOMIC DNA]</scope>
</reference>
<dbReference type="WBParaSite" id="OFLC_0000636401-mRNA-1">
    <property type="protein sequence ID" value="OFLC_0000636401-mRNA-1"/>
    <property type="gene ID" value="OFLC_0000636401"/>
</dbReference>
<comment type="similarity">
    <text evidence="1">Belongs to the deoxyhypusine synthase family.</text>
</comment>
<dbReference type="InterPro" id="IPR036982">
    <property type="entry name" value="Deoxyhypusine_synthase_sf"/>
</dbReference>
<sequence>MNNGDGEHDIQIAEMSVLKKSSPLPTDSITIKGYDFNEGINYDNLLDCYMYTGFQASHFAQAVQVSM</sequence>
<dbReference type="PANTHER" id="PTHR11703">
    <property type="entry name" value="DEOXYHYPUSINE SYNTHASE"/>
    <property type="match status" value="1"/>
</dbReference>
<dbReference type="STRING" id="387005.A0A183HFV3"/>
<keyword evidence="2" id="KW-0520">NAD</keyword>
<evidence type="ECO:0000313" key="4">
    <source>
        <dbReference type="Proteomes" id="UP000267606"/>
    </source>
</evidence>
<protein>
    <submittedName>
        <fullName evidence="3 5">Uncharacterized protein</fullName>
    </submittedName>
</protein>
<evidence type="ECO:0000256" key="1">
    <source>
        <dbReference type="ARBA" id="ARBA00009892"/>
    </source>
</evidence>
<dbReference type="InterPro" id="IPR002773">
    <property type="entry name" value="Deoxyhypusine_synthase"/>
</dbReference>
<evidence type="ECO:0000256" key="2">
    <source>
        <dbReference type="ARBA" id="ARBA00023027"/>
    </source>
</evidence>
<accession>A0A183HFV3</accession>
<proteinExistence type="inferred from homology"/>
<evidence type="ECO:0000313" key="3">
    <source>
        <dbReference type="EMBL" id="VDO46336.1"/>
    </source>
</evidence>
<dbReference type="Gene3D" id="3.40.910.10">
    <property type="entry name" value="Deoxyhypusine synthase"/>
    <property type="match status" value="1"/>
</dbReference>
<dbReference type="InterPro" id="IPR029035">
    <property type="entry name" value="DHS-like_NAD/FAD-binding_dom"/>
</dbReference>
<dbReference type="GO" id="GO:0005737">
    <property type="term" value="C:cytoplasm"/>
    <property type="evidence" value="ECO:0007669"/>
    <property type="project" value="TreeGrafter"/>
</dbReference>
<evidence type="ECO:0000313" key="5">
    <source>
        <dbReference type="WBParaSite" id="OFLC_0000636401-mRNA-1"/>
    </source>
</evidence>
<organism evidence="5">
    <name type="scientific">Onchocerca flexuosa</name>
    <dbReference type="NCBI Taxonomy" id="387005"/>
    <lineage>
        <taxon>Eukaryota</taxon>
        <taxon>Metazoa</taxon>
        <taxon>Ecdysozoa</taxon>
        <taxon>Nematoda</taxon>
        <taxon>Chromadorea</taxon>
        <taxon>Rhabditida</taxon>
        <taxon>Spirurina</taxon>
        <taxon>Spiruromorpha</taxon>
        <taxon>Filarioidea</taxon>
        <taxon>Onchocercidae</taxon>
        <taxon>Onchocerca</taxon>
    </lineage>
</organism>
<dbReference type="EMBL" id="UZAJ01006004">
    <property type="protein sequence ID" value="VDO46336.1"/>
    <property type="molecule type" value="Genomic_DNA"/>
</dbReference>
<dbReference type="GO" id="GO:0034038">
    <property type="term" value="F:deoxyhypusine synthase activity"/>
    <property type="evidence" value="ECO:0007669"/>
    <property type="project" value="TreeGrafter"/>
</dbReference>
<dbReference type="AlphaFoldDB" id="A0A183HFV3"/>
<reference evidence="5" key="1">
    <citation type="submission" date="2016-06" db="UniProtKB">
        <authorList>
            <consortium name="WormBaseParasite"/>
        </authorList>
    </citation>
    <scope>IDENTIFICATION</scope>
</reference>
<name>A0A183HFV3_9BILA</name>
<dbReference type="PANTHER" id="PTHR11703:SF0">
    <property type="entry name" value="DEOXYHYPUSINE SYNTHASE"/>
    <property type="match status" value="1"/>
</dbReference>